<dbReference type="PATRIC" id="fig|1121939.11.peg.3189"/>
<dbReference type="PANTHER" id="PTHR46696">
    <property type="entry name" value="P450, PUTATIVE (EUROFUNG)-RELATED"/>
    <property type="match status" value="1"/>
</dbReference>
<keyword evidence="3" id="KW-0503">Monooxygenase</keyword>
<dbReference type="GO" id="GO:0020037">
    <property type="term" value="F:heme binding"/>
    <property type="evidence" value="ECO:0007669"/>
    <property type="project" value="InterPro"/>
</dbReference>
<protein>
    <recommendedName>
        <fullName evidence="6">Cytochrome P450</fullName>
    </recommendedName>
</protein>
<accession>S2KFW6</accession>
<dbReference type="PANTHER" id="PTHR46696:SF1">
    <property type="entry name" value="CYTOCHROME P450 YJIB-RELATED"/>
    <property type="match status" value="1"/>
</dbReference>
<dbReference type="InterPro" id="IPR017972">
    <property type="entry name" value="Cyt_P450_CS"/>
</dbReference>
<keyword evidence="3" id="KW-0349">Heme</keyword>
<evidence type="ECO:0000313" key="5">
    <source>
        <dbReference type="Proteomes" id="UP000014463"/>
    </source>
</evidence>
<dbReference type="InterPro" id="IPR036396">
    <property type="entry name" value="Cyt_P450_sf"/>
</dbReference>
<keyword evidence="3" id="KW-0479">Metal-binding</keyword>
<dbReference type="EMBL" id="ASTJ01000036">
    <property type="protein sequence ID" value="EPC01017.1"/>
    <property type="molecule type" value="Genomic_DNA"/>
</dbReference>
<comment type="cofactor">
    <cofactor evidence="1">
        <name>heme</name>
        <dbReference type="ChEBI" id="CHEBI:30413"/>
    </cofactor>
</comment>
<proteinExistence type="inferred from homology"/>
<dbReference type="Pfam" id="PF00067">
    <property type="entry name" value="p450"/>
    <property type="match status" value="1"/>
</dbReference>
<keyword evidence="3" id="KW-0408">Iron</keyword>
<dbReference type="SUPFAM" id="SSF48264">
    <property type="entry name" value="Cytochrome P450"/>
    <property type="match status" value="1"/>
</dbReference>
<dbReference type="GO" id="GO:0004497">
    <property type="term" value="F:monooxygenase activity"/>
    <property type="evidence" value="ECO:0007669"/>
    <property type="project" value="UniProtKB-KW"/>
</dbReference>
<dbReference type="GO" id="GO:0016705">
    <property type="term" value="F:oxidoreductase activity, acting on paired donors, with incorporation or reduction of molecular oxygen"/>
    <property type="evidence" value="ECO:0007669"/>
    <property type="project" value="InterPro"/>
</dbReference>
<evidence type="ECO:0000256" key="2">
    <source>
        <dbReference type="ARBA" id="ARBA00010617"/>
    </source>
</evidence>
<dbReference type="Proteomes" id="UP000014463">
    <property type="component" value="Unassembled WGS sequence"/>
</dbReference>
<dbReference type="GO" id="GO:0005506">
    <property type="term" value="F:iron ion binding"/>
    <property type="evidence" value="ECO:0007669"/>
    <property type="project" value="InterPro"/>
</dbReference>
<evidence type="ECO:0008006" key="6">
    <source>
        <dbReference type="Google" id="ProtNLM"/>
    </source>
</evidence>
<evidence type="ECO:0000313" key="4">
    <source>
        <dbReference type="EMBL" id="EPC01017.1"/>
    </source>
</evidence>
<keyword evidence="3" id="KW-0560">Oxidoreductase</keyword>
<reference evidence="4 5" key="1">
    <citation type="journal article" date="2013" name="Genome Announc.">
        <title>Draft genome sequence of the moderately halophilic gammaproteobacterium Halomonas anticariensis FP35.</title>
        <authorList>
            <person name="Tahrioui A."/>
            <person name="Quesada E."/>
            <person name="Llamas I."/>
        </authorList>
    </citation>
    <scope>NUCLEOTIDE SEQUENCE [LARGE SCALE GENOMIC DNA]</scope>
    <source>
        <strain evidence="5">DSM 16096 / CECT 5854 / LMG 22089 / FP35</strain>
    </source>
</reference>
<gene>
    <name evidence="4" type="ORF">L861_10620</name>
</gene>
<dbReference type="InterPro" id="IPR001128">
    <property type="entry name" value="Cyt_P450"/>
</dbReference>
<comment type="caution">
    <text evidence="4">The sequence shown here is derived from an EMBL/GenBank/DDBJ whole genome shotgun (WGS) entry which is preliminary data.</text>
</comment>
<dbReference type="PROSITE" id="PS00086">
    <property type="entry name" value="CYTOCHROME_P450"/>
    <property type="match status" value="1"/>
</dbReference>
<name>S2KFW6_LITA3</name>
<sequence length="381" mass="43463">MSNNFPVYRIGNTWILTRHDDIQHCLRHENLVTSGISDSLIDEFEKESIVIPDELQDIIRSILLFEEGERHDSHKKSMIRALSGEYFDELKRIIKMEVNKILGAIKDRQEVDIIYHIASPLWYSVFSRWLNLNQEEMEIVNQEGDNSRLLLDPSAINKKGLYALAKALDRLNSVFTSHYSRIASSSEKSLFFESFNDACDKRNAQDYSIDCITAFGGGSETTAALIGNVFLLLACYPAEQEKLRQQPKLLHNCIQEVMRFEPPLQMTRRRVTTEMYLHGKTFRAGDNILLCLGAANRDGSVFDSPDTFNIARKNSRKQLGFGVGMHQCVGQILAQLQAEAVCEVMLRCYPCIKLADSNAYEWQKDSLIIRSLSKLIIRTGL</sequence>
<evidence type="ECO:0000256" key="3">
    <source>
        <dbReference type="RuleBase" id="RU000461"/>
    </source>
</evidence>
<comment type="similarity">
    <text evidence="2 3">Belongs to the cytochrome P450 family.</text>
</comment>
<evidence type="ECO:0000256" key="1">
    <source>
        <dbReference type="ARBA" id="ARBA00001971"/>
    </source>
</evidence>
<organism evidence="4 5">
    <name type="scientific">Litchfieldella anticariensis (strain DSM 16096 / CECT 5854 / CIP 108499 / LMG 22089 / FP35)</name>
    <name type="common">Halomonas anticariensis</name>
    <dbReference type="NCBI Taxonomy" id="1121939"/>
    <lineage>
        <taxon>Bacteria</taxon>
        <taxon>Pseudomonadati</taxon>
        <taxon>Pseudomonadota</taxon>
        <taxon>Gammaproteobacteria</taxon>
        <taxon>Oceanospirillales</taxon>
        <taxon>Halomonadaceae</taxon>
        <taxon>Litchfieldella</taxon>
    </lineage>
</organism>
<dbReference type="eggNOG" id="COG2124">
    <property type="taxonomic scope" value="Bacteria"/>
</dbReference>
<dbReference type="PRINTS" id="PR00385">
    <property type="entry name" value="P450"/>
</dbReference>
<dbReference type="AlphaFoldDB" id="S2KFW6"/>
<dbReference type="Gene3D" id="1.10.630.10">
    <property type="entry name" value="Cytochrome P450"/>
    <property type="match status" value="1"/>
</dbReference>
<dbReference type="STRING" id="1121939.L861_10620"/>
<keyword evidence="5" id="KW-1185">Reference proteome</keyword>